<comment type="caution">
    <text evidence="1">The sequence shown here is derived from an EMBL/GenBank/DDBJ whole genome shotgun (WGS) entry which is preliminary data.</text>
</comment>
<reference evidence="1 2" key="1">
    <citation type="submission" date="2023-07" db="EMBL/GenBank/DDBJ databases">
        <title>Genomic Encyclopedia of Type Strains, Phase IV (KMG-IV): sequencing the most valuable type-strain genomes for metagenomic binning, comparative biology and taxonomic classification.</title>
        <authorList>
            <person name="Goeker M."/>
        </authorList>
    </citation>
    <scope>NUCLEOTIDE SEQUENCE [LARGE SCALE GENOMIC DNA]</scope>
    <source>
        <strain evidence="1 2">DSM 2457</strain>
    </source>
</reference>
<gene>
    <name evidence="1" type="ORF">J2S75_002865</name>
</gene>
<sequence length="129" mass="14158">MASIEDGQVNHAEFTTDEAHAAYLIGRLEQKAADKTGRSRQEVRPELARTIGIAPGTIENLLRKRIKAIKANVYQRILAAADAALCREMSRLEHERKIIAAQADRFAQVDMGAVEAHLEAARAALGREA</sequence>
<proteinExistence type="predicted"/>
<organism evidence="1 2">
    <name type="scientific">Ancylobacter polymorphus</name>
    <dbReference type="NCBI Taxonomy" id="223390"/>
    <lineage>
        <taxon>Bacteria</taxon>
        <taxon>Pseudomonadati</taxon>
        <taxon>Pseudomonadota</taxon>
        <taxon>Alphaproteobacteria</taxon>
        <taxon>Hyphomicrobiales</taxon>
        <taxon>Xanthobacteraceae</taxon>
        <taxon>Ancylobacter</taxon>
    </lineage>
</organism>
<dbReference type="EMBL" id="JAUSUI010000005">
    <property type="protein sequence ID" value="MDQ0303831.1"/>
    <property type="molecule type" value="Genomic_DNA"/>
</dbReference>
<protein>
    <submittedName>
        <fullName evidence="1">Uncharacterized protein</fullName>
    </submittedName>
</protein>
<name>A0ABU0BDE4_9HYPH</name>
<accession>A0ABU0BDE4</accession>
<dbReference type="RefSeq" id="WP_307020532.1">
    <property type="nucleotide sequence ID" value="NZ_JAUSUI010000005.1"/>
</dbReference>
<evidence type="ECO:0000313" key="2">
    <source>
        <dbReference type="Proteomes" id="UP001224682"/>
    </source>
</evidence>
<keyword evidence="2" id="KW-1185">Reference proteome</keyword>
<dbReference type="Proteomes" id="UP001224682">
    <property type="component" value="Unassembled WGS sequence"/>
</dbReference>
<evidence type="ECO:0000313" key="1">
    <source>
        <dbReference type="EMBL" id="MDQ0303831.1"/>
    </source>
</evidence>